<keyword evidence="3" id="KW-1185">Reference proteome</keyword>
<organism evidence="2 3">
    <name type="scientific">Nautilia profundicola (strain ATCC BAA-1463 / DSM 18972 / AmH)</name>
    <dbReference type="NCBI Taxonomy" id="598659"/>
    <lineage>
        <taxon>Bacteria</taxon>
        <taxon>Pseudomonadati</taxon>
        <taxon>Campylobacterota</taxon>
        <taxon>Epsilonproteobacteria</taxon>
        <taxon>Nautiliales</taxon>
        <taxon>Nautiliaceae</taxon>
        <taxon>Nautilia</taxon>
    </lineage>
</organism>
<dbReference type="HOGENOM" id="CLU_046111_0_0_7"/>
<dbReference type="eggNOG" id="ENOG5030HQY">
    <property type="taxonomic scope" value="Bacteria"/>
</dbReference>
<gene>
    <name evidence="2" type="ordered locus">NAMH_0647</name>
</gene>
<proteinExistence type="predicted"/>
<dbReference type="Gene3D" id="2.30.30.40">
    <property type="entry name" value="SH3 Domains"/>
    <property type="match status" value="1"/>
</dbReference>
<dbReference type="AlphaFoldDB" id="B9L8V1"/>
<dbReference type="OrthoDB" id="5372311at2"/>
<name>B9L8V1_NAUPA</name>
<evidence type="ECO:0000256" key="1">
    <source>
        <dbReference type="SAM" id="Phobius"/>
    </source>
</evidence>
<feature type="transmembrane region" description="Helical" evidence="1">
    <location>
        <begin position="219"/>
        <end position="241"/>
    </location>
</feature>
<reference evidence="2 3" key="1">
    <citation type="journal article" date="2009" name="PLoS Genet.">
        <title>Adaptations to submarine hydrothermal environments exemplified by the genome of Nautilia profundicola.</title>
        <authorList>
            <person name="Campbell B.J."/>
            <person name="Smith J.L."/>
            <person name="Hanson T.E."/>
            <person name="Klotz M.G."/>
            <person name="Stein L.Y."/>
            <person name="Lee C.K."/>
            <person name="Wu D."/>
            <person name="Robinson J.M."/>
            <person name="Khouri H.M."/>
            <person name="Eisen J.A."/>
            <person name="Cary S.C."/>
        </authorList>
    </citation>
    <scope>NUCLEOTIDE SEQUENCE [LARGE SCALE GENOMIC DNA]</scope>
    <source>
        <strain evidence="3">ATCC BAA-1463 / DSM 18972 / AmH</strain>
    </source>
</reference>
<keyword evidence="1" id="KW-0812">Transmembrane</keyword>
<sequence>MRYLIILIATLLFSADLIIQYPNLKKEYYENQIIDLNIKVITPKEMNLTVVPPLGSEINITKTSPFVYQINLKYKNDNEIKKMFILSKNLYKEIVLNNLYNTSKIEKIKDFCNVLAKDLKINNTISSKYDKKYNIISFTLIGKDANLKDFTLHLKDENLTVISPEKATYLGLVDNKQQKIKFYYFNTDNDNYQKIEIPINIKEETISTQTDLNPEENTLFTPINIFVLSIIAILTIIFLVYQKVWLLIPPLLLTGFLVYNNLPKGEAYLSRGTKIYILPTKNSTVFYQAPIGTKVKILKKSKHYTKIKIKNKIGWVKNEDIR</sequence>
<dbReference type="Proteomes" id="UP000000448">
    <property type="component" value="Chromosome"/>
</dbReference>
<protein>
    <recommendedName>
        <fullName evidence="4">Periplasmic protein</fullName>
    </recommendedName>
</protein>
<evidence type="ECO:0000313" key="2">
    <source>
        <dbReference type="EMBL" id="ACM93700.1"/>
    </source>
</evidence>
<dbReference type="KEGG" id="nam:NAMH_0647"/>
<keyword evidence="1" id="KW-1133">Transmembrane helix</keyword>
<dbReference type="STRING" id="598659.NAMH_0647"/>
<accession>B9L8V1</accession>
<evidence type="ECO:0000313" key="3">
    <source>
        <dbReference type="Proteomes" id="UP000000448"/>
    </source>
</evidence>
<keyword evidence="1" id="KW-0472">Membrane</keyword>
<dbReference type="EMBL" id="CP001279">
    <property type="protein sequence ID" value="ACM93700.1"/>
    <property type="molecule type" value="Genomic_DNA"/>
</dbReference>
<dbReference type="RefSeq" id="WP_015902752.1">
    <property type="nucleotide sequence ID" value="NC_012115.1"/>
</dbReference>
<evidence type="ECO:0008006" key="4">
    <source>
        <dbReference type="Google" id="ProtNLM"/>
    </source>
</evidence>